<evidence type="ECO:0000313" key="2">
    <source>
        <dbReference type="Proteomes" id="UP000012174"/>
    </source>
</evidence>
<protein>
    <recommendedName>
        <fullName evidence="3">P-loop containing nucleoside triphosphate hydrolase protein</fullName>
    </recommendedName>
</protein>
<keyword evidence="2" id="KW-1185">Reference proteome</keyword>
<dbReference type="OrthoDB" id="4758810at2759"/>
<dbReference type="InterPro" id="IPR027417">
    <property type="entry name" value="P-loop_NTPase"/>
</dbReference>
<dbReference type="Proteomes" id="UP000012174">
    <property type="component" value="Unassembled WGS sequence"/>
</dbReference>
<name>M7SRP2_EUTLA</name>
<evidence type="ECO:0008006" key="3">
    <source>
        <dbReference type="Google" id="ProtNLM"/>
    </source>
</evidence>
<dbReference type="EMBL" id="KB706127">
    <property type="protein sequence ID" value="EMR69129.1"/>
    <property type="molecule type" value="Genomic_DNA"/>
</dbReference>
<dbReference type="AlphaFoldDB" id="M7SRP2"/>
<dbReference type="KEGG" id="ela:UCREL1_3842"/>
<accession>M7SRP2</accession>
<evidence type="ECO:0000313" key="1">
    <source>
        <dbReference type="EMBL" id="EMR69129.1"/>
    </source>
</evidence>
<proteinExistence type="predicted"/>
<sequence>MASSSNPHVVPRTSAWRAKQKEIDEFIQRGLNGQRTRVSYLYGAHGSGKSTTLVQHICDMVEQKTAHFPLVYVLPNRVDWIKSQSYHGQERGKIDESGPLILTFYKHFMDLVTGGRLARGATILVDVELRASVTGEIFFGHLLDLVKKNDPVMTILLMAPHLSGRTITAFSRVTEAINVIKVPDINPRLNIKLLGEDWEEIVNYRLLEIRQRDPTSIAFFSAPSNERLAGITGQKLRVTALTFDDLLTSIRGGHNVVLDPEIGTSQPTLNLRLIVSLCSATSFLFDTETSQVIQKKRIISRAELEREMSWAYKTTLDPKAVQVFACVTKDEAERMTKSGDPWGPAWNMDVLFMALRVVKEWPNRNLGEFPIRNPPDALVLVEMLRRLSRVQCISHCGQGRYKTTTKGDQVLSVSAMTQDLLGVDFNIAYLLASVFNYPQKLNVQRVIIRLAAIAMSKTCCFVSRATPNIPLSPSILNQCAGVGLKQWKKGGMWIALGIYLKANQDRRLEELGLIRLGEAVIDRLIGVQIKETVYELEKRFKIPNVAFVEHEVALTTLTDDEIMLVEKELMWAWLHQMIAIDVKDGNMYDLVSMKGVHIGNEEMANVEAMRQNPQNQRIGRMRAFYHRMRCDSNGRYTVEDITFVTQRYYKDIERASGIAWPGSIMTSYPQH</sequence>
<dbReference type="Gene3D" id="3.40.50.300">
    <property type="entry name" value="P-loop containing nucleotide triphosphate hydrolases"/>
    <property type="match status" value="1"/>
</dbReference>
<dbReference type="OMA" id="THELKLW"/>
<gene>
    <name evidence="1" type="ORF">UCREL1_3842</name>
</gene>
<dbReference type="HOGENOM" id="CLU_409390_0_0_1"/>
<dbReference type="eggNOG" id="ENOG502TFAZ">
    <property type="taxonomic scope" value="Eukaryota"/>
</dbReference>
<organism evidence="1 2">
    <name type="scientific">Eutypa lata (strain UCR-EL1)</name>
    <name type="common">Grapevine dieback disease fungus</name>
    <name type="synonym">Eutypa armeniacae</name>
    <dbReference type="NCBI Taxonomy" id="1287681"/>
    <lineage>
        <taxon>Eukaryota</taxon>
        <taxon>Fungi</taxon>
        <taxon>Dikarya</taxon>
        <taxon>Ascomycota</taxon>
        <taxon>Pezizomycotina</taxon>
        <taxon>Sordariomycetes</taxon>
        <taxon>Xylariomycetidae</taxon>
        <taxon>Xylariales</taxon>
        <taxon>Diatrypaceae</taxon>
        <taxon>Eutypa</taxon>
    </lineage>
</organism>
<reference evidence="2" key="1">
    <citation type="journal article" date="2013" name="Genome Announc.">
        <title>Draft genome sequence of the grapevine dieback fungus Eutypa lata UCR-EL1.</title>
        <authorList>
            <person name="Blanco-Ulate B."/>
            <person name="Rolshausen P.E."/>
            <person name="Cantu D."/>
        </authorList>
    </citation>
    <scope>NUCLEOTIDE SEQUENCE [LARGE SCALE GENOMIC DNA]</scope>
    <source>
        <strain evidence="2">UCR-EL1</strain>
    </source>
</reference>